<feature type="signal peptide" evidence="1">
    <location>
        <begin position="1"/>
        <end position="24"/>
    </location>
</feature>
<reference evidence="2" key="1">
    <citation type="submission" date="2022-07" db="EMBL/GenBank/DDBJ databases">
        <title>Genome analysis of Parmales, a sister group of diatoms, reveals the evolutionary specialization of diatoms from phago-mixotrophs to photoautotrophs.</title>
        <authorList>
            <person name="Ban H."/>
            <person name="Sato S."/>
            <person name="Yoshikawa S."/>
            <person name="Kazumasa Y."/>
            <person name="Nakamura Y."/>
            <person name="Ichinomiya M."/>
            <person name="Saitoh K."/>
            <person name="Sato N."/>
            <person name="Blanc-Mathieu R."/>
            <person name="Endo H."/>
            <person name="Kuwata A."/>
            <person name="Ogata H."/>
        </authorList>
    </citation>
    <scope>NUCLEOTIDE SEQUENCE</scope>
</reference>
<evidence type="ECO:0000256" key="1">
    <source>
        <dbReference type="SAM" id="SignalP"/>
    </source>
</evidence>
<evidence type="ECO:0000313" key="3">
    <source>
        <dbReference type="Proteomes" id="UP001165082"/>
    </source>
</evidence>
<keyword evidence="3" id="KW-1185">Reference proteome</keyword>
<dbReference type="SUPFAM" id="SSF52374">
    <property type="entry name" value="Nucleotidylyl transferase"/>
    <property type="match status" value="1"/>
</dbReference>
<feature type="chain" id="PRO_5040833265" description="Cytidyltransferase-like domain-containing protein" evidence="1">
    <location>
        <begin position="25"/>
        <end position="93"/>
    </location>
</feature>
<dbReference type="InterPro" id="IPR014729">
    <property type="entry name" value="Rossmann-like_a/b/a_fold"/>
</dbReference>
<evidence type="ECO:0008006" key="4">
    <source>
        <dbReference type="Google" id="ProtNLM"/>
    </source>
</evidence>
<dbReference type="Proteomes" id="UP001165082">
    <property type="component" value="Unassembled WGS sequence"/>
</dbReference>
<dbReference type="AlphaFoldDB" id="A0A9W7G8X7"/>
<gene>
    <name evidence="2" type="ORF">TrRE_jg4447</name>
</gene>
<evidence type="ECO:0000313" key="2">
    <source>
        <dbReference type="EMBL" id="GMI37592.1"/>
    </source>
</evidence>
<proteinExistence type="predicted"/>
<comment type="caution">
    <text evidence="2">The sequence shown here is derived from an EMBL/GenBank/DDBJ whole genome shotgun (WGS) entry which is preliminary data.</text>
</comment>
<feature type="non-terminal residue" evidence="2">
    <location>
        <position position="1"/>
    </location>
</feature>
<dbReference type="EMBL" id="BRXZ01007983">
    <property type="protein sequence ID" value="GMI37592.1"/>
    <property type="molecule type" value="Genomic_DNA"/>
</dbReference>
<keyword evidence="1" id="KW-0732">Signal</keyword>
<dbReference type="OrthoDB" id="3558741at2759"/>
<accession>A0A9W7G8X7</accession>
<dbReference type="Gene3D" id="3.40.50.620">
    <property type="entry name" value="HUPs"/>
    <property type="match status" value="1"/>
</dbReference>
<protein>
    <recommendedName>
        <fullName evidence="4">Cytidyltransferase-like domain-containing protein</fullName>
    </recommendedName>
</protein>
<sequence length="93" mass="10460">YNPAHAGHLSLLHFLSLRHTTVYAIVGFNPSKVYPVSPSSRVLLLQKQLDKMGAKNVKAVMVKGLIWKWAKGMKVDVMYRGIRTWEQDGGAPR</sequence>
<organism evidence="2 3">
    <name type="scientific">Triparma retinervis</name>
    <dbReference type="NCBI Taxonomy" id="2557542"/>
    <lineage>
        <taxon>Eukaryota</taxon>
        <taxon>Sar</taxon>
        <taxon>Stramenopiles</taxon>
        <taxon>Ochrophyta</taxon>
        <taxon>Bolidophyceae</taxon>
        <taxon>Parmales</taxon>
        <taxon>Triparmaceae</taxon>
        <taxon>Triparma</taxon>
    </lineage>
</organism>
<name>A0A9W7G8X7_9STRA</name>